<evidence type="ECO:0000256" key="3">
    <source>
        <dbReference type="ARBA" id="ARBA00016840"/>
    </source>
</evidence>
<dbReference type="Pfam" id="PF12309">
    <property type="entry name" value="KBP_C"/>
    <property type="match status" value="2"/>
</dbReference>
<evidence type="ECO:0000256" key="6">
    <source>
        <dbReference type="SAM" id="MobiDB-lite"/>
    </source>
</evidence>
<comment type="similarity">
    <text evidence="2">Belongs to the KIF-binding protein family.</text>
</comment>
<proteinExistence type="inferred from homology"/>
<feature type="compositionally biased region" description="Basic and acidic residues" evidence="6">
    <location>
        <begin position="1"/>
        <end position="10"/>
    </location>
</feature>
<dbReference type="AlphaFoldDB" id="A0A0G4G4X2"/>
<reference evidence="7" key="1">
    <citation type="submission" date="2014-11" db="EMBL/GenBank/DDBJ databases">
        <authorList>
            <person name="Otto D Thomas"/>
            <person name="Naeem Raeece"/>
        </authorList>
    </citation>
    <scope>NUCLEOTIDE SEQUENCE</scope>
</reference>
<sequence>MFDEFMKAPEEEPSSTVDPPVIPSTDDIDEFLTDRLPQYETAYTDLNTRADPDKYPYRSKYAGRELLRTELKELVRFHKVNEKAEASEETTHRTNELLDAVATAYLRLGTNYFDTEEVPACEPRFKRALEVFLCLPAARRPKDKIVQCLNSLGMLWISRGQPARGFNFLRRAQIMFEHIVQDGGMKKEGQEELEKQHTTTQFLLAQAYSGLGEPKLAAKYCAVTLCKQLEAENTFDELDPYAPSWVTLPEESFNRKEWVRNCSGLSDFFVNKGMLWTAEYLLHTAETVASKADMSKERGRELLAEVQRDLAQFYIARLKLSAKLQSQPEEIADMFREQASEEGEEKERAAGKLRKDIEGGGGQNPETNGRLLWLKKGDFLRRSSIAARTTQEKQGEAEGDGQTEEEANPKTLPPDHESDMLWEVPVPGEVEFDAACPEEVSVDSDESKLLTLREEFSSVEAALAHSQGRGATYAAAGSSSSSSSATAGETGKAAAVSVRRETEETEETTEGEKAGELGRSSGVCVEKAAETDEKGKEKEKEKEGDKETTSSSDGILEITDGVSLLLAVRFPNVDSAVKKKMCAYNSQFFSASSRCPPLPKPLAPYESVYQNHSFIARGAPQAAELFKLIMSLIVKSLEHFKLDGWTTEHVKLQLMLSATYRLLCSFEADPGRYSAMLTRRVKLLKPLIDGLNPRVYLDTWRQMVFEAAEAYGELREIAENDRVPFTNWSRVGLMEEKMEEMKKKEQKGLDADKLVKTQQYAFKSCAHYSAFVESFKKEGKFPDPIETEDLPTFLTARFCVARMYGKMGLNLEQRIENLAKAYKEYEWLTDYGNRHPDIKEDPLVKQELELGAEMMQLLPTQLGKLQQAKARS</sequence>
<dbReference type="SUPFAM" id="SSF48452">
    <property type="entry name" value="TPR-like"/>
    <property type="match status" value="1"/>
</dbReference>
<organism evidence="7">
    <name type="scientific">Chromera velia CCMP2878</name>
    <dbReference type="NCBI Taxonomy" id="1169474"/>
    <lineage>
        <taxon>Eukaryota</taxon>
        <taxon>Sar</taxon>
        <taxon>Alveolata</taxon>
        <taxon>Colpodellida</taxon>
        <taxon>Chromeraceae</taxon>
        <taxon>Chromera</taxon>
    </lineage>
</organism>
<dbReference type="GO" id="GO:0005856">
    <property type="term" value="C:cytoskeleton"/>
    <property type="evidence" value="ECO:0007669"/>
    <property type="project" value="UniProtKB-SubCell"/>
</dbReference>
<evidence type="ECO:0000313" key="7">
    <source>
        <dbReference type="EMBL" id="CEM23369.1"/>
    </source>
</evidence>
<feature type="compositionally biased region" description="Basic and acidic residues" evidence="6">
    <location>
        <begin position="527"/>
        <end position="548"/>
    </location>
</feature>
<feature type="region of interest" description="Disordered" evidence="6">
    <location>
        <begin position="473"/>
        <end position="553"/>
    </location>
</feature>
<protein>
    <recommendedName>
        <fullName evidence="3">KIF-binding protein</fullName>
    </recommendedName>
</protein>
<feature type="region of interest" description="Disordered" evidence="6">
    <location>
        <begin position="336"/>
        <end position="369"/>
    </location>
</feature>
<accession>A0A0G4G4X2</accession>
<dbReference type="InterPro" id="IPR022083">
    <property type="entry name" value="KBP"/>
</dbReference>
<comment type="subcellular location">
    <subcellularLocation>
        <location evidence="1">Cytoplasm</location>
        <location evidence="1">Cytoskeleton</location>
    </subcellularLocation>
</comment>
<name>A0A0G4G4X2_9ALVE</name>
<evidence type="ECO:0000256" key="1">
    <source>
        <dbReference type="ARBA" id="ARBA00004245"/>
    </source>
</evidence>
<evidence type="ECO:0000256" key="4">
    <source>
        <dbReference type="ARBA" id="ARBA00022490"/>
    </source>
</evidence>
<evidence type="ECO:0000256" key="2">
    <source>
        <dbReference type="ARBA" id="ARBA00010305"/>
    </source>
</evidence>
<dbReference type="VEuPathDB" id="CryptoDB:Cvel_20239"/>
<feature type="region of interest" description="Disordered" evidence="6">
    <location>
        <begin position="1"/>
        <end position="25"/>
    </location>
</feature>
<evidence type="ECO:0000256" key="5">
    <source>
        <dbReference type="ARBA" id="ARBA00023212"/>
    </source>
</evidence>
<dbReference type="PANTHER" id="PTHR46321">
    <property type="entry name" value="KIF1-BINDING PROTEIN"/>
    <property type="match status" value="1"/>
</dbReference>
<dbReference type="Gene3D" id="1.25.40.10">
    <property type="entry name" value="Tetratricopeptide repeat domain"/>
    <property type="match status" value="1"/>
</dbReference>
<gene>
    <name evidence="7" type="ORF">Cvel_20239</name>
</gene>
<feature type="compositionally biased region" description="Basic and acidic residues" evidence="6">
    <location>
        <begin position="336"/>
        <end position="358"/>
    </location>
</feature>
<dbReference type="InterPro" id="IPR011990">
    <property type="entry name" value="TPR-like_helical_dom_sf"/>
</dbReference>
<dbReference type="PANTHER" id="PTHR46321:SF1">
    <property type="entry name" value="KIF-BINDING PROTEIN"/>
    <property type="match status" value="1"/>
</dbReference>
<feature type="region of interest" description="Disordered" evidence="6">
    <location>
        <begin position="386"/>
        <end position="420"/>
    </location>
</feature>
<feature type="compositionally biased region" description="Acidic residues" evidence="6">
    <location>
        <begin position="397"/>
        <end position="406"/>
    </location>
</feature>
<keyword evidence="5" id="KW-0206">Cytoskeleton</keyword>
<keyword evidence="4" id="KW-0963">Cytoplasm</keyword>
<feature type="compositionally biased region" description="Low complexity" evidence="6">
    <location>
        <begin position="473"/>
        <end position="495"/>
    </location>
</feature>
<dbReference type="EMBL" id="CDMZ01000887">
    <property type="protein sequence ID" value="CEM23369.1"/>
    <property type="molecule type" value="Genomic_DNA"/>
</dbReference>